<dbReference type="SMART" id="SM00220">
    <property type="entry name" value="S_TKc"/>
    <property type="match status" value="1"/>
</dbReference>
<dbReference type="EMBL" id="CAXLJM020000016">
    <property type="protein sequence ID" value="CAL8083112.1"/>
    <property type="molecule type" value="Genomic_DNA"/>
</dbReference>
<evidence type="ECO:0000313" key="9">
    <source>
        <dbReference type="Proteomes" id="UP001642540"/>
    </source>
</evidence>
<dbReference type="Gene3D" id="3.30.200.20">
    <property type="entry name" value="Phosphorylase Kinase, domain 1"/>
    <property type="match status" value="1"/>
</dbReference>
<comment type="caution">
    <text evidence="8">The sequence shown here is derived from an EMBL/GenBank/DDBJ whole genome shotgun (WGS) entry which is preliminary data.</text>
</comment>
<evidence type="ECO:0000259" key="7">
    <source>
        <dbReference type="PROSITE" id="PS50011"/>
    </source>
</evidence>
<keyword evidence="3" id="KW-0418">Kinase</keyword>
<dbReference type="SUPFAM" id="SSF56112">
    <property type="entry name" value="Protein kinase-like (PK-like)"/>
    <property type="match status" value="1"/>
</dbReference>
<proteinExistence type="predicted"/>
<dbReference type="PROSITE" id="PS50011">
    <property type="entry name" value="PROTEIN_KINASE_DOM"/>
    <property type="match status" value="1"/>
</dbReference>
<keyword evidence="9" id="KW-1185">Reference proteome</keyword>
<evidence type="ECO:0000313" key="8">
    <source>
        <dbReference type="EMBL" id="CAL8083112.1"/>
    </source>
</evidence>
<evidence type="ECO:0000256" key="3">
    <source>
        <dbReference type="ARBA" id="ARBA00022777"/>
    </source>
</evidence>
<dbReference type="Pfam" id="PF00069">
    <property type="entry name" value="Pkinase"/>
    <property type="match status" value="1"/>
</dbReference>
<evidence type="ECO:0000256" key="1">
    <source>
        <dbReference type="ARBA" id="ARBA00022679"/>
    </source>
</evidence>
<feature type="region of interest" description="Disordered" evidence="6">
    <location>
        <begin position="62"/>
        <end position="82"/>
    </location>
</feature>
<evidence type="ECO:0000256" key="4">
    <source>
        <dbReference type="ARBA" id="ARBA00022840"/>
    </source>
</evidence>
<organism evidence="8 9">
    <name type="scientific">Orchesella dallaii</name>
    <dbReference type="NCBI Taxonomy" id="48710"/>
    <lineage>
        <taxon>Eukaryota</taxon>
        <taxon>Metazoa</taxon>
        <taxon>Ecdysozoa</taxon>
        <taxon>Arthropoda</taxon>
        <taxon>Hexapoda</taxon>
        <taxon>Collembola</taxon>
        <taxon>Entomobryomorpha</taxon>
        <taxon>Entomobryoidea</taxon>
        <taxon>Orchesellidae</taxon>
        <taxon>Orchesellinae</taxon>
        <taxon>Orchesella</taxon>
    </lineage>
</organism>
<dbReference type="InterPro" id="IPR011009">
    <property type="entry name" value="Kinase-like_dom_sf"/>
</dbReference>
<gene>
    <name evidence="8" type="ORF">ODALV1_LOCUS5397</name>
</gene>
<dbReference type="InterPro" id="IPR050339">
    <property type="entry name" value="CC_SR_Kinase"/>
</dbReference>
<evidence type="ECO:0000256" key="6">
    <source>
        <dbReference type="SAM" id="MobiDB-lite"/>
    </source>
</evidence>
<evidence type="ECO:0000256" key="5">
    <source>
        <dbReference type="PROSITE-ProRule" id="PRU10141"/>
    </source>
</evidence>
<dbReference type="InterPro" id="IPR000719">
    <property type="entry name" value="Prot_kinase_dom"/>
</dbReference>
<feature type="binding site" evidence="5">
    <location>
        <position position="196"/>
    </location>
    <ligand>
        <name>ATP</name>
        <dbReference type="ChEBI" id="CHEBI:30616"/>
    </ligand>
</feature>
<sequence>MPLDTIKDFDFGVGGSDRIPRRVADSPTDVSECEVKFIVWLLLEQEFQRVNRTAPAFIQKGWGNRTQHDGSQLDEDEDDCDDEIKAPPKLSIGGECLRKAREFAEVALREAGVDLMFDELQESTRHTMILQLCRGSGLLQGDSFRSVPDIFQTLRSASRFRSLFERISDIGSGGYGEVSHVRRKLDTSRQEYAIKKISVSTNSIKEVKMAITESKILKMLKGHANVIELHDYWLEIEPDLDPDYVIFDGLSNSDEEDDPSVGPLKFYIQLEFCHINLHEWKEENFKNGIKNLNISDIVSIARQLFGALEYIHGKKVLHLDIKPKNVMWKDTTCTRIKIIDFGLAVVGTSCKHRGGTPPYAAPQSECPMTVKSDVYSAAVTVIEIANTVYTINELTDLIQMRKADTGEPVLDNLLYRAMDLQSPENRPSAIEFIETLDNIAT</sequence>
<name>A0ABP1PZ34_9HEXA</name>
<reference evidence="8 9" key="1">
    <citation type="submission" date="2024-08" db="EMBL/GenBank/DDBJ databases">
        <authorList>
            <person name="Cucini C."/>
            <person name="Frati F."/>
        </authorList>
    </citation>
    <scope>NUCLEOTIDE SEQUENCE [LARGE SCALE GENOMIC DNA]</scope>
</reference>
<feature type="compositionally biased region" description="Acidic residues" evidence="6">
    <location>
        <begin position="72"/>
        <end position="82"/>
    </location>
</feature>
<accession>A0ABP1PZ34</accession>
<evidence type="ECO:0000256" key="2">
    <source>
        <dbReference type="ARBA" id="ARBA00022741"/>
    </source>
</evidence>
<dbReference type="CDD" id="cd00180">
    <property type="entry name" value="PKc"/>
    <property type="match status" value="1"/>
</dbReference>
<dbReference type="PROSITE" id="PS00107">
    <property type="entry name" value="PROTEIN_KINASE_ATP"/>
    <property type="match status" value="1"/>
</dbReference>
<keyword evidence="1" id="KW-0808">Transferase</keyword>
<keyword evidence="2 5" id="KW-0547">Nucleotide-binding</keyword>
<dbReference type="InterPro" id="IPR017441">
    <property type="entry name" value="Protein_kinase_ATP_BS"/>
</dbReference>
<keyword evidence="4 5" id="KW-0067">ATP-binding</keyword>
<dbReference type="Proteomes" id="UP001642540">
    <property type="component" value="Unassembled WGS sequence"/>
</dbReference>
<feature type="domain" description="Protein kinase" evidence="7">
    <location>
        <begin position="164"/>
        <end position="439"/>
    </location>
</feature>
<dbReference type="Gene3D" id="1.10.510.10">
    <property type="entry name" value="Transferase(Phosphotransferase) domain 1"/>
    <property type="match status" value="1"/>
</dbReference>
<dbReference type="PANTHER" id="PTHR11042">
    <property type="entry name" value="EUKARYOTIC TRANSLATION INITIATION FACTOR 2-ALPHA KINASE EIF2-ALPHA KINASE -RELATED"/>
    <property type="match status" value="1"/>
</dbReference>
<protein>
    <recommendedName>
        <fullName evidence="7">Protein kinase domain-containing protein</fullName>
    </recommendedName>
</protein>